<accession>A0A1C3RIG0</accession>
<keyword evidence="3 4" id="KW-0408">Iron</keyword>
<dbReference type="InterPro" id="IPR009056">
    <property type="entry name" value="Cyt_c-like_dom"/>
</dbReference>
<feature type="chain" id="PRO_5008680801" evidence="5">
    <location>
        <begin position="24"/>
        <end position="111"/>
    </location>
</feature>
<evidence type="ECO:0000259" key="6">
    <source>
        <dbReference type="PROSITE" id="PS51007"/>
    </source>
</evidence>
<evidence type="ECO:0000256" key="3">
    <source>
        <dbReference type="ARBA" id="ARBA00023004"/>
    </source>
</evidence>
<proteinExistence type="predicted"/>
<keyword evidence="5" id="KW-0732">Signal</keyword>
<dbReference type="STRING" id="1867952.MTBPR1_40027"/>
<feature type="signal peptide" evidence="5">
    <location>
        <begin position="1"/>
        <end position="23"/>
    </location>
</feature>
<dbReference type="InterPro" id="IPR051459">
    <property type="entry name" value="Cytochrome_c-type_DH"/>
</dbReference>
<dbReference type="Pfam" id="PF00034">
    <property type="entry name" value="Cytochrom_C"/>
    <property type="match status" value="1"/>
</dbReference>
<keyword evidence="8" id="KW-1185">Reference proteome</keyword>
<dbReference type="Gene3D" id="1.10.760.10">
    <property type="entry name" value="Cytochrome c-like domain"/>
    <property type="match status" value="1"/>
</dbReference>
<dbReference type="PANTHER" id="PTHR35008">
    <property type="entry name" value="BLL4482 PROTEIN-RELATED"/>
    <property type="match status" value="1"/>
</dbReference>
<evidence type="ECO:0000256" key="1">
    <source>
        <dbReference type="ARBA" id="ARBA00022617"/>
    </source>
</evidence>
<dbReference type="SUPFAM" id="SSF46626">
    <property type="entry name" value="Cytochrome c"/>
    <property type="match status" value="1"/>
</dbReference>
<evidence type="ECO:0000256" key="4">
    <source>
        <dbReference type="PROSITE-ProRule" id="PRU00433"/>
    </source>
</evidence>
<evidence type="ECO:0000256" key="2">
    <source>
        <dbReference type="ARBA" id="ARBA00022723"/>
    </source>
</evidence>
<evidence type="ECO:0000313" key="8">
    <source>
        <dbReference type="Proteomes" id="UP000231658"/>
    </source>
</evidence>
<dbReference type="PROSITE" id="PS51007">
    <property type="entry name" value="CYTC"/>
    <property type="match status" value="1"/>
</dbReference>
<evidence type="ECO:0000313" key="7">
    <source>
        <dbReference type="EMBL" id="SCA57004.1"/>
    </source>
</evidence>
<dbReference type="RefSeq" id="WP_069189074.1">
    <property type="nucleotide sequence ID" value="NZ_FLYE01000034.1"/>
</dbReference>
<dbReference type="InterPro" id="IPR036909">
    <property type="entry name" value="Cyt_c-like_dom_sf"/>
</dbReference>
<dbReference type="OrthoDB" id="9805828at2"/>
<name>A0A1C3RIG0_9PROT</name>
<feature type="domain" description="Cytochrome c" evidence="6">
    <location>
        <begin position="20"/>
        <end position="109"/>
    </location>
</feature>
<dbReference type="GO" id="GO:0009055">
    <property type="term" value="F:electron transfer activity"/>
    <property type="evidence" value="ECO:0007669"/>
    <property type="project" value="InterPro"/>
</dbReference>
<protein>
    <submittedName>
        <fullName evidence="7">Putative Cytochrome c, class I</fullName>
    </submittedName>
</protein>
<reference evidence="7 8" key="1">
    <citation type="submission" date="2016-07" db="EMBL/GenBank/DDBJ databases">
        <authorList>
            <person name="Lefevre C.T."/>
        </authorList>
    </citation>
    <scope>NUCLEOTIDE SEQUENCE [LARGE SCALE GENOMIC DNA]</scope>
    <source>
        <strain evidence="7">PR1</strain>
    </source>
</reference>
<gene>
    <name evidence="7" type="ORF">MTBPR1_40027</name>
</gene>
<dbReference type="GO" id="GO:0020037">
    <property type="term" value="F:heme binding"/>
    <property type="evidence" value="ECO:0007669"/>
    <property type="project" value="InterPro"/>
</dbReference>
<dbReference type="GO" id="GO:0046872">
    <property type="term" value="F:metal ion binding"/>
    <property type="evidence" value="ECO:0007669"/>
    <property type="project" value="UniProtKB-KW"/>
</dbReference>
<evidence type="ECO:0000256" key="5">
    <source>
        <dbReference type="SAM" id="SignalP"/>
    </source>
</evidence>
<keyword evidence="1 4" id="KW-0349">Heme</keyword>
<dbReference type="PANTHER" id="PTHR35008:SF8">
    <property type="entry name" value="ALCOHOL DEHYDROGENASE CYTOCHROME C SUBUNIT"/>
    <property type="match status" value="1"/>
</dbReference>
<dbReference type="AlphaFoldDB" id="A0A1C3RIG0"/>
<dbReference type="Proteomes" id="UP000231658">
    <property type="component" value="Unassembled WGS sequence"/>
</dbReference>
<sequence length="111" mass="11619">MKKMISLSLAVGAVIAFTSPVLADGATVFEDTCSGCHGENGKGAEGMNGVPDFTNAPAIWAKSDDALTQSVIKGIEKPGAEVTMPPRAGDDELTDAQIKETVVYMRKTFAK</sequence>
<organism evidence="7 8">
    <name type="scientific">Candidatus Terasakiella magnetica</name>
    <dbReference type="NCBI Taxonomy" id="1867952"/>
    <lineage>
        <taxon>Bacteria</taxon>
        <taxon>Pseudomonadati</taxon>
        <taxon>Pseudomonadota</taxon>
        <taxon>Alphaproteobacteria</taxon>
        <taxon>Rhodospirillales</taxon>
        <taxon>Terasakiellaceae</taxon>
        <taxon>Terasakiella</taxon>
    </lineage>
</organism>
<keyword evidence="2 4" id="KW-0479">Metal-binding</keyword>
<dbReference type="EMBL" id="FLYE01000034">
    <property type="protein sequence ID" value="SCA57004.1"/>
    <property type="molecule type" value="Genomic_DNA"/>
</dbReference>